<feature type="transmembrane region" description="Helical" evidence="2">
    <location>
        <begin position="241"/>
        <end position="269"/>
    </location>
</feature>
<feature type="transmembrane region" description="Helical" evidence="2">
    <location>
        <begin position="172"/>
        <end position="196"/>
    </location>
</feature>
<feature type="transmembrane region" description="Helical" evidence="2">
    <location>
        <begin position="348"/>
        <end position="369"/>
    </location>
</feature>
<accession>A0ABY5SMI1</accession>
<organism evidence="3 4">
    <name type="scientific">Brevibacterium spongiae</name>
    <dbReference type="NCBI Taxonomy" id="2909672"/>
    <lineage>
        <taxon>Bacteria</taxon>
        <taxon>Bacillati</taxon>
        <taxon>Actinomycetota</taxon>
        <taxon>Actinomycetes</taxon>
        <taxon>Micrococcales</taxon>
        <taxon>Brevibacteriaceae</taxon>
        <taxon>Brevibacterium</taxon>
    </lineage>
</organism>
<evidence type="ECO:0000313" key="3">
    <source>
        <dbReference type="EMBL" id="UVI35775.1"/>
    </source>
</evidence>
<sequence>MNLLAAHTEDGDRPDSGSVRGGAAAAPRSGRHHGAHERERGGRLGAGSLTGLGHLLRFMLRRDRLWLPIWVLSLAALTAYFANAIAVVMDAESLQAMAVFAKNPVMVLITGPEFGDDAMTVPRFVVGKYGVFLMIGAALMSILTVSRHTRAEVETGRAELIRAGVTGRHTQLIAALLLTVIMNVLLSAGMAAAFQFSQAEPDPLTSTLLFAVSVGVVGCVFAAITAVTVQLSAFARAASSMAGAVLGLSFVLRGIGDMSDVSGGGLAWLSWLSPLGWSQQTAAFTLDRWWPLLYSAGLFAVLVVAALLLQSRRDLGAGIVAERLGRAHARRGLSTPLRLALRLQSTNLAWWSVSMLVMGAVFGSFTGAMDADAAAMPPEIIAIMGGRAGIVDGYLGYMALYFAIIVAAYAIIAAGGLRTEETAFHTEPVLATAVSRTGWLASWAVVTLFGASWLMAVAGFGEGLGAAVSMDDWSLLWPTVLGHLAQAPALWALLGFAYLLYGFAPRLMSLSWVVFAASAVLALFGQLLKLDDAVLDLSLFTHIGQYPAQDLSAEAVLWFVGITAVLIAVGMIGFRRRDLATA</sequence>
<name>A0ABY5SMI1_9MICO</name>
<protein>
    <submittedName>
        <fullName evidence="3">ABC transporter permease</fullName>
    </submittedName>
</protein>
<proteinExistence type="predicted"/>
<feature type="transmembrane region" description="Helical" evidence="2">
    <location>
        <begin position="289"/>
        <end position="309"/>
    </location>
</feature>
<feature type="transmembrane region" description="Helical" evidence="2">
    <location>
        <begin position="480"/>
        <end position="500"/>
    </location>
</feature>
<feature type="transmembrane region" description="Helical" evidence="2">
    <location>
        <begin position="126"/>
        <end position="145"/>
    </location>
</feature>
<feature type="transmembrane region" description="Helical" evidence="2">
    <location>
        <begin position="394"/>
        <end position="417"/>
    </location>
</feature>
<keyword evidence="2" id="KW-0472">Membrane</keyword>
<gene>
    <name evidence="3" type="ORF">L1F31_16920</name>
</gene>
<keyword evidence="4" id="KW-1185">Reference proteome</keyword>
<feature type="region of interest" description="Disordered" evidence="1">
    <location>
        <begin position="1"/>
        <end position="44"/>
    </location>
</feature>
<keyword evidence="2" id="KW-1133">Transmembrane helix</keyword>
<feature type="transmembrane region" description="Helical" evidence="2">
    <location>
        <begin position="555"/>
        <end position="574"/>
    </location>
</feature>
<dbReference type="RefSeq" id="WP_265418392.1">
    <property type="nucleotide sequence ID" value="NZ_CP093443.1"/>
</dbReference>
<feature type="compositionally biased region" description="Low complexity" evidence="1">
    <location>
        <begin position="16"/>
        <end position="28"/>
    </location>
</feature>
<feature type="transmembrane region" description="Helical" evidence="2">
    <location>
        <begin position="507"/>
        <end position="528"/>
    </location>
</feature>
<feature type="transmembrane region" description="Helical" evidence="2">
    <location>
        <begin position="438"/>
        <end position="460"/>
    </location>
</feature>
<evidence type="ECO:0000256" key="1">
    <source>
        <dbReference type="SAM" id="MobiDB-lite"/>
    </source>
</evidence>
<keyword evidence="2" id="KW-0812">Transmembrane</keyword>
<evidence type="ECO:0000256" key="2">
    <source>
        <dbReference type="SAM" id="Phobius"/>
    </source>
</evidence>
<evidence type="ECO:0000313" key="4">
    <source>
        <dbReference type="Proteomes" id="UP001064879"/>
    </source>
</evidence>
<feature type="transmembrane region" description="Helical" evidence="2">
    <location>
        <begin position="65"/>
        <end position="89"/>
    </location>
</feature>
<dbReference type="EMBL" id="CP093443">
    <property type="protein sequence ID" value="UVI35775.1"/>
    <property type="molecule type" value="Genomic_DNA"/>
</dbReference>
<reference evidence="3" key="1">
    <citation type="submission" date="2022-03" db="EMBL/GenBank/DDBJ databases">
        <title>Brevibacterium spongiae sp. nov., isolated from marine sponge.</title>
        <authorList>
            <person name="Li Z."/>
            <person name="Zhang M."/>
        </authorList>
    </citation>
    <scope>NUCLEOTIDE SEQUENCE</scope>
    <source>
        <strain evidence="3">WHS-Z9</strain>
    </source>
</reference>
<dbReference type="Proteomes" id="UP001064879">
    <property type="component" value="Chromosome"/>
</dbReference>
<feature type="transmembrane region" description="Helical" evidence="2">
    <location>
        <begin position="208"/>
        <end position="229"/>
    </location>
</feature>